<dbReference type="Gene3D" id="1.20.58.360">
    <property type="entry name" value="Shigella T3SS effector IpaH defines"/>
    <property type="match status" value="1"/>
</dbReference>
<keyword evidence="6" id="KW-0614">Plasmid</keyword>
<accession>A0A090N993</accession>
<dbReference type="AlphaFoldDB" id="A0A090N993"/>
<evidence type="ECO:0000256" key="3">
    <source>
        <dbReference type="ARBA" id="ARBA00022737"/>
    </source>
</evidence>
<dbReference type="GO" id="GO:0016567">
    <property type="term" value="P:protein ubiquitination"/>
    <property type="evidence" value="ECO:0007669"/>
    <property type="project" value="InterPro"/>
</dbReference>
<keyword evidence="4" id="KW-0833">Ubl conjugation pathway</keyword>
<dbReference type="PATRIC" id="fig|1401327.3.peg.4372"/>
<evidence type="ECO:0000256" key="1">
    <source>
        <dbReference type="ARBA" id="ARBA00004613"/>
    </source>
</evidence>
<evidence type="ECO:0000313" key="7">
    <source>
        <dbReference type="Proteomes" id="UP000017944"/>
    </source>
</evidence>
<feature type="domain" description="NEL" evidence="5">
    <location>
        <begin position="92"/>
        <end position="140"/>
    </location>
</feature>
<comment type="subcellular location">
    <subcellularLocation>
        <location evidence="1">Secreted</location>
    </subcellularLocation>
</comment>
<geneLocation type="plasmid" evidence="6">
    <name>unnamed</name>
</geneLocation>
<gene>
    <name evidence="6" type="ORF">WRSd3_p00073</name>
</gene>
<name>A0A090N993_SHIDY</name>
<evidence type="ECO:0000256" key="4">
    <source>
        <dbReference type="ARBA" id="ARBA00022786"/>
    </source>
</evidence>
<organism evidence="6 7">
    <name type="scientific">Shigella dysenteriae WRSd3</name>
    <dbReference type="NCBI Taxonomy" id="1401327"/>
    <lineage>
        <taxon>Bacteria</taxon>
        <taxon>Pseudomonadati</taxon>
        <taxon>Pseudomonadota</taxon>
        <taxon>Gammaproteobacteria</taxon>
        <taxon>Enterobacterales</taxon>
        <taxon>Enterobacteriaceae</taxon>
        <taxon>Shigella</taxon>
    </lineage>
</organism>
<evidence type="ECO:0000259" key="5">
    <source>
        <dbReference type="Pfam" id="PF14496"/>
    </source>
</evidence>
<dbReference type="GO" id="GO:0005576">
    <property type="term" value="C:extracellular region"/>
    <property type="evidence" value="ECO:0007669"/>
    <property type="project" value="UniProtKB-SubCell"/>
</dbReference>
<dbReference type="PANTHER" id="PTHR47114:SF2">
    <property type="entry name" value="OLIGODENDROCYTE-MYELIN GLYCOPROTEIN"/>
    <property type="match status" value="1"/>
</dbReference>
<sequence length="201" mass="22908">MYHRYGMLLNMKSMPTPFPRSLTAFPIPSLHAIPPDSVNRSLHGWKNSVPLRSFDSSLSLLLLMPLRAVRTVSRSHGTISGKPSWSIRHQKAFYGVSGVTANDLRTAEATVRSREENEFTDWFSLWGPWHAVLKRTEADRWAQAEEQKYEMLENEYSQRVADRLKASGLSGDADAEREAGAQVMRETEQQIYRQLTDEVLA</sequence>
<dbReference type="PANTHER" id="PTHR47114">
    <property type="match status" value="1"/>
</dbReference>
<comment type="caution">
    <text evidence="6">The sequence shown here is derived from an EMBL/GenBank/DDBJ whole genome shotgun (WGS) entry which is preliminary data.</text>
</comment>
<dbReference type="EMBL" id="AXUT01000778">
    <property type="protein sequence ID" value="ESU75921.1"/>
    <property type="molecule type" value="Genomic_DNA"/>
</dbReference>
<evidence type="ECO:0000313" key="6">
    <source>
        <dbReference type="EMBL" id="ESU75921.1"/>
    </source>
</evidence>
<proteinExistence type="predicted"/>
<dbReference type="Gene3D" id="1.20.58.90">
    <property type="match status" value="1"/>
</dbReference>
<protein>
    <submittedName>
        <fullName evidence="6">Invasion plasmid antigen</fullName>
    </submittedName>
</protein>
<dbReference type="FunFam" id="1.20.58.90:FF:000007">
    <property type="entry name" value="E3 ubiquitin-protein ligase ipaH9.8"/>
    <property type="match status" value="1"/>
</dbReference>
<dbReference type="Proteomes" id="UP000017944">
    <property type="component" value="Unassembled WGS sequence"/>
</dbReference>
<keyword evidence="2" id="KW-0433">Leucine-rich repeat</keyword>
<dbReference type="InterPro" id="IPR029487">
    <property type="entry name" value="NEL_dom"/>
</dbReference>
<dbReference type="InterPro" id="IPR051071">
    <property type="entry name" value="LRR-bact_E3_ubiq_ligases"/>
</dbReference>
<reference evidence="6 7" key="1">
    <citation type="submission" date="2013-10" db="EMBL/GenBank/DDBJ databases">
        <title>Draft genomes and the virulence plasmids of Sd1617 vaccine constructs: WRSd3 and WRSd5.</title>
        <authorList>
            <person name="Aksomboon Vongsawan A."/>
            <person name="Venkatesan M.M."/>
            <person name="Vaisvil B."/>
            <person name="Emel G."/>
            <person name="Kepatral V."/>
            <person name="Sethabutr O."/>
            <person name="Serichantalergs O."/>
            <person name="Mason C."/>
        </authorList>
    </citation>
    <scope>NUCLEOTIDE SEQUENCE [LARGE SCALE GENOMIC DNA]</scope>
    <source>
        <strain evidence="6 7">WRSd3</strain>
        <plasmid evidence="6">unnamed</plasmid>
    </source>
</reference>
<dbReference type="Pfam" id="PF14496">
    <property type="entry name" value="NEL"/>
    <property type="match status" value="1"/>
</dbReference>
<keyword evidence="3" id="KW-0677">Repeat</keyword>
<evidence type="ECO:0000256" key="2">
    <source>
        <dbReference type="ARBA" id="ARBA00022614"/>
    </source>
</evidence>
<dbReference type="GO" id="GO:0004842">
    <property type="term" value="F:ubiquitin-protein transferase activity"/>
    <property type="evidence" value="ECO:0007669"/>
    <property type="project" value="InterPro"/>
</dbReference>